<protein>
    <submittedName>
        <fullName evidence="1">Uncharacterized protein</fullName>
    </submittedName>
</protein>
<reference evidence="1" key="1">
    <citation type="submission" date="2022-07" db="EMBL/GenBank/DDBJ databases">
        <title>Genome Sequence of Phlebia brevispora.</title>
        <authorList>
            <person name="Buettner E."/>
        </authorList>
    </citation>
    <scope>NUCLEOTIDE SEQUENCE</scope>
    <source>
        <strain evidence="1">MPL23</strain>
    </source>
</reference>
<organism evidence="1 2">
    <name type="scientific">Phlebia brevispora</name>
    <dbReference type="NCBI Taxonomy" id="194682"/>
    <lineage>
        <taxon>Eukaryota</taxon>
        <taxon>Fungi</taxon>
        <taxon>Dikarya</taxon>
        <taxon>Basidiomycota</taxon>
        <taxon>Agaricomycotina</taxon>
        <taxon>Agaricomycetes</taxon>
        <taxon>Polyporales</taxon>
        <taxon>Meruliaceae</taxon>
        <taxon>Phlebia</taxon>
    </lineage>
</organism>
<keyword evidence="2" id="KW-1185">Reference proteome</keyword>
<name>A0ACC1T8F0_9APHY</name>
<evidence type="ECO:0000313" key="2">
    <source>
        <dbReference type="Proteomes" id="UP001148662"/>
    </source>
</evidence>
<gene>
    <name evidence="1" type="ORF">NM688_g2456</name>
</gene>
<proteinExistence type="predicted"/>
<dbReference type="Proteomes" id="UP001148662">
    <property type="component" value="Unassembled WGS sequence"/>
</dbReference>
<sequence length="95" mass="10242">MTRSSSPVSTVPIPTTFIGRGLSARTSFNSSDSRLTSPSVIFHHECDASLHHNVRLDTQVVGELLIPLGRSGSSKTVGKRPDGSKKASFEDAVWF</sequence>
<evidence type="ECO:0000313" key="1">
    <source>
        <dbReference type="EMBL" id="KAJ3555654.1"/>
    </source>
</evidence>
<accession>A0ACC1T8F0</accession>
<dbReference type="EMBL" id="JANHOG010000311">
    <property type="protein sequence ID" value="KAJ3555654.1"/>
    <property type="molecule type" value="Genomic_DNA"/>
</dbReference>
<comment type="caution">
    <text evidence="1">The sequence shown here is derived from an EMBL/GenBank/DDBJ whole genome shotgun (WGS) entry which is preliminary data.</text>
</comment>